<feature type="transmembrane region" description="Helical" evidence="1">
    <location>
        <begin position="415"/>
        <end position="432"/>
    </location>
</feature>
<gene>
    <name evidence="2" type="ORF">FHP24_09395</name>
</gene>
<evidence type="ECO:0008006" key="4">
    <source>
        <dbReference type="Google" id="ProtNLM"/>
    </source>
</evidence>
<proteinExistence type="predicted"/>
<dbReference type="AlphaFoldDB" id="A0A5C4XSL9"/>
<accession>A0A5C4XSL9</accession>
<reference evidence="2 3" key="1">
    <citation type="submission" date="2019-06" db="EMBL/GenBank/DDBJ databases">
        <title>The draft genome of Rhizobium smilacinae PTYR-5.</title>
        <authorList>
            <person name="Liu L."/>
            <person name="Li L."/>
            <person name="Zhang X."/>
        </authorList>
    </citation>
    <scope>NUCLEOTIDE SEQUENCE [LARGE SCALE GENOMIC DNA]</scope>
    <source>
        <strain evidence="2 3">PTYR-5</strain>
    </source>
</reference>
<name>A0A5C4XSL9_9HYPH</name>
<feature type="transmembrane region" description="Helical" evidence="1">
    <location>
        <begin position="203"/>
        <end position="236"/>
    </location>
</feature>
<feature type="transmembrane region" description="Helical" evidence="1">
    <location>
        <begin position="151"/>
        <end position="168"/>
    </location>
</feature>
<keyword evidence="1" id="KW-0812">Transmembrane</keyword>
<feature type="transmembrane region" description="Helical" evidence="1">
    <location>
        <begin position="248"/>
        <end position="269"/>
    </location>
</feature>
<keyword evidence="1" id="KW-1133">Transmembrane helix</keyword>
<evidence type="ECO:0000313" key="3">
    <source>
        <dbReference type="Proteomes" id="UP000311605"/>
    </source>
</evidence>
<keyword evidence="1" id="KW-0472">Membrane</keyword>
<sequence>MMNTMTDKISRQDAAPAAGSVLSRLFPAAMLYWLVTAGAIALISLPKAKDLIGPDNDDVMRLVEIRDWLGGQGWFDLMQYRLGLSGGTLMHWSRFIDAPIAGLIKLFSLFMPAEMAEGVAASVWPLLLIGPLLLAFGFAGRRMGEQVDGARAMHIALGLGAIFAFTCVKFRPGALDHHNVQLVLAIWIAALLADRRGGALGHAAAGIAAALAIAIGAETVPFVAAVCLCVGARWIWQGAASASGARAFGLSLALAISAAFFGTVPPSAYTAVTCDNLSLGFYSLSALGGVGLFALACLPARITMSVRIAASVVLGAGLGAAAMIIAPQCLGSPLANLDPMLVDLWLNHVTEAQSITAQMKQFPETIAGFYAVGLVSIFVCLIQIWRGNERGLHLLFLVLIAVTWAVSLVQIRGSLFANLLSIPPLALLIADLQMKARENPKSLLINLGFVAVTLASVPVVWGLAGVVWKQGIASASMNVLSMENANEEDSCGDAEDMAALHSLPAGTIAAPSNRGAGILRFTRHRVLTAPYHRNQAGMLAELHIGMASSADAFGLLKQSGVTAVAFCKNDPQTENLIELNREGLYASLARGEVPVYLSPVRSNGKFQLFVVNEAGPK</sequence>
<comment type="caution">
    <text evidence="2">The sequence shown here is derived from an EMBL/GenBank/DDBJ whole genome shotgun (WGS) entry which is preliminary data.</text>
</comment>
<dbReference type="EMBL" id="VDMN01000001">
    <property type="protein sequence ID" value="TNM66395.1"/>
    <property type="molecule type" value="Genomic_DNA"/>
</dbReference>
<organism evidence="2 3">
    <name type="scientific">Aliirhizobium smilacinae</name>
    <dbReference type="NCBI Taxonomy" id="1395944"/>
    <lineage>
        <taxon>Bacteria</taxon>
        <taxon>Pseudomonadati</taxon>
        <taxon>Pseudomonadota</taxon>
        <taxon>Alphaproteobacteria</taxon>
        <taxon>Hyphomicrobiales</taxon>
        <taxon>Rhizobiaceae</taxon>
        <taxon>Aliirhizobium</taxon>
    </lineage>
</organism>
<dbReference type="Proteomes" id="UP000311605">
    <property type="component" value="Unassembled WGS sequence"/>
</dbReference>
<feature type="transmembrane region" description="Helical" evidence="1">
    <location>
        <begin position="281"/>
        <end position="300"/>
    </location>
</feature>
<evidence type="ECO:0000313" key="2">
    <source>
        <dbReference type="EMBL" id="TNM66395.1"/>
    </source>
</evidence>
<feature type="transmembrane region" description="Helical" evidence="1">
    <location>
        <begin position="312"/>
        <end position="335"/>
    </location>
</feature>
<feature type="transmembrane region" description="Helical" evidence="1">
    <location>
        <begin position="392"/>
        <end position="409"/>
    </location>
</feature>
<keyword evidence="3" id="KW-1185">Reference proteome</keyword>
<protein>
    <recommendedName>
        <fullName evidence="4">GtrA family protein</fullName>
    </recommendedName>
</protein>
<feature type="transmembrane region" description="Helical" evidence="1">
    <location>
        <begin position="21"/>
        <end position="45"/>
    </location>
</feature>
<dbReference type="OrthoDB" id="1082056at2"/>
<evidence type="ECO:0000256" key="1">
    <source>
        <dbReference type="SAM" id="Phobius"/>
    </source>
</evidence>
<feature type="transmembrane region" description="Helical" evidence="1">
    <location>
        <begin position="118"/>
        <end position="139"/>
    </location>
</feature>
<feature type="transmembrane region" description="Helical" evidence="1">
    <location>
        <begin position="366"/>
        <end position="385"/>
    </location>
</feature>
<feature type="transmembrane region" description="Helical" evidence="1">
    <location>
        <begin position="444"/>
        <end position="468"/>
    </location>
</feature>